<dbReference type="Gene3D" id="3.40.50.620">
    <property type="entry name" value="HUPs"/>
    <property type="match status" value="2"/>
</dbReference>
<dbReference type="InterPro" id="IPR014729">
    <property type="entry name" value="Rossmann-like_a/b/a_fold"/>
</dbReference>
<comment type="similarity">
    <text evidence="1">Belongs to the universal stress protein A family.</text>
</comment>
<dbReference type="EMBL" id="JBJVNE010000015">
    <property type="protein sequence ID" value="MFM9650197.1"/>
    <property type="molecule type" value="Genomic_DNA"/>
</dbReference>
<gene>
    <name evidence="3" type="ORF">ACKI1S_29120</name>
</gene>
<dbReference type="InterPro" id="IPR006016">
    <property type="entry name" value="UspA"/>
</dbReference>
<name>A0ABW9IQ47_STRGJ</name>
<reference evidence="3 4" key="1">
    <citation type="submission" date="2024-12" db="EMBL/GenBank/DDBJ databases">
        <title>Forecasting of Potato common scab and diversities of Pathogenic streptomyces spp. in china.</title>
        <authorList>
            <person name="Handique U."/>
            <person name="Wu J."/>
        </authorList>
    </citation>
    <scope>NUCLEOTIDE SEQUENCE [LARGE SCALE GENOMIC DNA]</scope>
    <source>
        <strain evidence="3 4">ZRIMU1585</strain>
    </source>
</reference>
<organism evidence="3 4">
    <name type="scientific">Streptomyces galilaeus</name>
    <dbReference type="NCBI Taxonomy" id="33899"/>
    <lineage>
        <taxon>Bacteria</taxon>
        <taxon>Bacillati</taxon>
        <taxon>Actinomycetota</taxon>
        <taxon>Actinomycetes</taxon>
        <taxon>Kitasatosporales</taxon>
        <taxon>Streptomycetaceae</taxon>
        <taxon>Streptomyces</taxon>
    </lineage>
</organism>
<evidence type="ECO:0000256" key="1">
    <source>
        <dbReference type="ARBA" id="ARBA00008791"/>
    </source>
</evidence>
<feature type="domain" description="UspA" evidence="2">
    <location>
        <begin position="3"/>
        <end position="136"/>
    </location>
</feature>
<accession>A0ABW9IQ47</accession>
<dbReference type="PANTHER" id="PTHR46553:SF3">
    <property type="entry name" value="ADENINE NUCLEOTIDE ALPHA HYDROLASES-LIKE SUPERFAMILY PROTEIN"/>
    <property type="match status" value="1"/>
</dbReference>
<proteinExistence type="inferred from homology"/>
<dbReference type="Pfam" id="PF00582">
    <property type="entry name" value="Usp"/>
    <property type="match status" value="2"/>
</dbReference>
<evidence type="ECO:0000313" key="4">
    <source>
        <dbReference type="Proteomes" id="UP001631993"/>
    </source>
</evidence>
<dbReference type="Proteomes" id="UP001631993">
    <property type="component" value="Unassembled WGS sequence"/>
</dbReference>
<sequence length="282" mass="30005">MLPPVVAAVDGSAESLAAAEWAAHEAVRRERPLQLLHAWNWHPRQGEGEIANAAQRQLARRVLRQAELRVLATCPDVRLHDAQAEGPATAALLKAAEQADVLVLGSRGLSGITGFLVGSVALGVVAGATRPVVLVRAVPRPRSGHGDVVLAIDLGEPCDEVVEFGFAAARRSRARLRAVHAWHAPGPLTPRPGDIGPGDAQEWLGVLSAVLGRWRDKYPDVELLETVVEGRPSQVLTRAASGAGLLVVGRRISERPLARRTGPVTRAAIQHVECPVAVVPHF</sequence>
<evidence type="ECO:0000313" key="3">
    <source>
        <dbReference type="EMBL" id="MFM9650197.1"/>
    </source>
</evidence>
<keyword evidence="4" id="KW-1185">Reference proteome</keyword>
<dbReference type="RefSeq" id="WP_369277107.1">
    <property type="nucleotide sequence ID" value="NZ_JBJVMW010000009.1"/>
</dbReference>
<dbReference type="SUPFAM" id="SSF52402">
    <property type="entry name" value="Adenine nucleotide alpha hydrolases-like"/>
    <property type="match status" value="2"/>
</dbReference>
<feature type="domain" description="UspA" evidence="2">
    <location>
        <begin position="148"/>
        <end position="280"/>
    </location>
</feature>
<comment type="caution">
    <text evidence="3">The sequence shown here is derived from an EMBL/GenBank/DDBJ whole genome shotgun (WGS) entry which is preliminary data.</text>
</comment>
<dbReference type="InterPro" id="IPR006015">
    <property type="entry name" value="Universal_stress_UspA"/>
</dbReference>
<dbReference type="PANTHER" id="PTHR46553">
    <property type="entry name" value="ADENINE NUCLEOTIDE ALPHA HYDROLASES-LIKE SUPERFAMILY PROTEIN"/>
    <property type="match status" value="1"/>
</dbReference>
<evidence type="ECO:0000259" key="2">
    <source>
        <dbReference type="Pfam" id="PF00582"/>
    </source>
</evidence>
<protein>
    <submittedName>
        <fullName evidence="3">Universal stress protein</fullName>
    </submittedName>
</protein>
<dbReference type="PRINTS" id="PR01438">
    <property type="entry name" value="UNVRSLSTRESS"/>
</dbReference>